<dbReference type="PROSITE" id="PS50010">
    <property type="entry name" value="DH_2"/>
    <property type="match status" value="1"/>
</dbReference>
<feature type="domain" description="DH" evidence="2">
    <location>
        <begin position="163"/>
        <end position="354"/>
    </location>
</feature>
<name>A0ABP9XVE6_9FUNG</name>
<evidence type="ECO:0000313" key="4">
    <source>
        <dbReference type="Proteomes" id="UP001476247"/>
    </source>
</evidence>
<proteinExistence type="predicted"/>
<dbReference type="EMBL" id="BAABUJ010000011">
    <property type="protein sequence ID" value="GAA5798756.1"/>
    <property type="molecule type" value="Genomic_DNA"/>
</dbReference>
<feature type="compositionally biased region" description="Low complexity" evidence="1">
    <location>
        <begin position="80"/>
        <end position="96"/>
    </location>
</feature>
<reference evidence="3 4" key="1">
    <citation type="submission" date="2024-04" db="EMBL/GenBank/DDBJ databases">
        <title>genome sequences of Mucor flavus KT1a and Helicostylum pulchrum KT1b strains isolation_sourced from the surface of a dry-aged beef.</title>
        <authorList>
            <person name="Toyotome T."/>
            <person name="Hosono M."/>
            <person name="Torimaru M."/>
            <person name="Fukuda K."/>
            <person name="Mikami N."/>
        </authorList>
    </citation>
    <scope>NUCLEOTIDE SEQUENCE [LARGE SCALE GENOMIC DNA]</scope>
    <source>
        <strain evidence="3 4">KT1b</strain>
    </source>
</reference>
<dbReference type="Proteomes" id="UP001476247">
    <property type="component" value="Unassembled WGS sequence"/>
</dbReference>
<feature type="region of interest" description="Disordered" evidence="1">
    <location>
        <begin position="64"/>
        <end position="96"/>
    </location>
</feature>
<comment type="caution">
    <text evidence="3">The sequence shown here is derived from an EMBL/GenBank/DDBJ whole genome shotgun (WGS) entry which is preliminary data.</text>
</comment>
<dbReference type="SUPFAM" id="SSF48065">
    <property type="entry name" value="DBL homology domain (DH-domain)"/>
    <property type="match status" value="1"/>
</dbReference>
<evidence type="ECO:0000313" key="3">
    <source>
        <dbReference type="EMBL" id="GAA5798756.1"/>
    </source>
</evidence>
<dbReference type="PANTHER" id="PTHR12673">
    <property type="entry name" value="FACIOGENITAL DYSPLASIA PROTEIN"/>
    <property type="match status" value="1"/>
</dbReference>
<dbReference type="InterPro" id="IPR051092">
    <property type="entry name" value="FYVE_RhoGEF_PH"/>
</dbReference>
<accession>A0ABP9XVE6</accession>
<dbReference type="CDD" id="cd00160">
    <property type="entry name" value="RhoGEF"/>
    <property type="match status" value="1"/>
</dbReference>
<dbReference type="Gene3D" id="1.20.900.10">
    <property type="entry name" value="Dbl homology (DH) domain"/>
    <property type="match status" value="1"/>
</dbReference>
<organism evidence="3 4">
    <name type="scientific">Helicostylum pulchrum</name>
    <dbReference type="NCBI Taxonomy" id="562976"/>
    <lineage>
        <taxon>Eukaryota</taxon>
        <taxon>Fungi</taxon>
        <taxon>Fungi incertae sedis</taxon>
        <taxon>Mucoromycota</taxon>
        <taxon>Mucoromycotina</taxon>
        <taxon>Mucoromycetes</taxon>
        <taxon>Mucorales</taxon>
        <taxon>Mucorineae</taxon>
        <taxon>Mucoraceae</taxon>
        <taxon>Helicostylum</taxon>
    </lineage>
</organism>
<evidence type="ECO:0000259" key="2">
    <source>
        <dbReference type="PROSITE" id="PS50010"/>
    </source>
</evidence>
<sequence>MPPFFPVEDTSFETKQWASATIDTLFSDNRPVSFEPYKQPPLMKALKNNPSKLTAARRSVSVLETSGLDRSNDERIRPWDTSSSTSQSPTSYSDSAPSLLISHHHTHVSLSARLKRTLTLDKPYVTKKLLSFKEREGIDIWKLEFQQSLEDAKMLPHGQSPHLLHFILNELLTTEMTYLEHLLIVKQIFMDPLFEAATAYPRPLVNLRDIQTIFAFIPELISLSSALVNRLKDACCTTEQGETLGSLGKVFCDLEDQFAVYISYAANFSKQQRCISRADKSIVYRQLAQDSLRKKETNRMGLSNYMIAPIQRITRYGLLLKDIAKHSNPECPDFVFIRRSLKCHLALAHAMNEIQ</sequence>
<gene>
    <name evidence="3" type="ORF">HPULCUR_004162</name>
</gene>
<dbReference type="SMART" id="SM00325">
    <property type="entry name" value="RhoGEF"/>
    <property type="match status" value="1"/>
</dbReference>
<dbReference type="InterPro" id="IPR000219">
    <property type="entry name" value="DH_dom"/>
</dbReference>
<protein>
    <recommendedName>
        <fullName evidence="2">DH domain-containing protein</fullName>
    </recommendedName>
</protein>
<dbReference type="PANTHER" id="PTHR12673:SF159">
    <property type="entry name" value="LD03170P"/>
    <property type="match status" value="1"/>
</dbReference>
<keyword evidence="4" id="KW-1185">Reference proteome</keyword>
<evidence type="ECO:0000256" key="1">
    <source>
        <dbReference type="SAM" id="MobiDB-lite"/>
    </source>
</evidence>
<dbReference type="Pfam" id="PF00621">
    <property type="entry name" value="RhoGEF"/>
    <property type="match status" value="1"/>
</dbReference>
<dbReference type="InterPro" id="IPR035899">
    <property type="entry name" value="DBL_dom_sf"/>
</dbReference>